<keyword evidence="6 11" id="KW-1133">Transmembrane helix</keyword>
<protein>
    <submittedName>
        <fullName evidence="16">Uncharacterized protein</fullName>
    </submittedName>
</protein>
<dbReference type="PANTHER" id="PTHR19432:SF76">
    <property type="entry name" value="TRANSPORTER, PUTATIVE (EUROFUNG)-RELATED"/>
    <property type="match status" value="1"/>
</dbReference>
<feature type="compositionally biased region" description="Polar residues" evidence="10">
    <location>
        <begin position="994"/>
        <end position="1004"/>
    </location>
</feature>
<accession>A0A8H6C530</accession>
<dbReference type="Proteomes" id="UP000593566">
    <property type="component" value="Unassembled WGS sequence"/>
</dbReference>
<evidence type="ECO:0000256" key="4">
    <source>
        <dbReference type="ARBA" id="ARBA00022692"/>
    </source>
</evidence>
<organism evidence="16 17">
    <name type="scientific">Letharia lupina</name>
    <dbReference type="NCBI Taxonomy" id="560253"/>
    <lineage>
        <taxon>Eukaryota</taxon>
        <taxon>Fungi</taxon>
        <taxon>Dikarya</taxon>
        <taxon>Ascomycota</taxon>
        <taxon>Pezizomycotina</taxon>
        <taxon>Lecanoromycetes</taxon>
        <taxon>OSLEUM clade</taxon>
        <taxon>Lecanoromycetidae</taxon>
        <taxon>Lecanorales</taxon>
        <taxon>Lecanorineae</taxon>
        <taxon>Parmeliaceae</taxon>
        <taxon>Letharia</taxon>
    </lineage>
</organism>
<feature type="transmembrane region" description="Helical" evidence="11">
    <location>
        <begin position="828"/>
        <end position="848"/>
    </location>
</feature>
<proteinExistence type="inferred from homology"/>
<keyword evidence="8" id="KW-0186">Copper</keyword>
<evidence type="ECO:0000256" key="6">
    <source>
        <dbReference type="ARBA" id="ARBA00022989"/>
    </source>
</evidence>
<feature type="transmembrane region" description="Helical" evidence="11">
    <location>
        <begin position="884"/>
        <end position="904"/>
    </location>
</feature>
<keyword evidence="4 11" id="KW-0812">Transmembrane</keyword>
<dbReference type="CDD" id="cd13854">
    <property type="entry name" value="CuRO_1_MaLCC_like"/>
    <property type="match status" value="1"/>
</dbReference>
<feature type="domain" description="Plastocyanin-like" evidence="13">
    <location>
        <begin position="233"/>
        <end position="397"/>
    </location>
</feature>
<feature type="transmembrane region" description="Helical" evidence="11">
    <location>
        <begin position="1109"/>
        <end position="1128"/>
    </location>
</feature>
<dbReference type="InterPro" id="IPR011706">
    <property type="entry name" value="Cu-oxidase_C"/>
</dbReference>
<evidence type="ECO:0000256" key="10">
    <source>
        <dbReference type="SAM" id="MobiDB-lite"/>
    </source>
</evidence>
<dbReference type="SUPFAM" id="SSF103473">
    <property type="entry name" value="MFS general substrate transporter"/>
    <property type="match status" value="1"/>
</dbReference>
<evidence type="ECO:0000256" key="8">
    <source>
        <dbReference type="ARBA" id="ARBA00023008"/>
    </source>
</evidence>
<feature type="transmembrane region" description="Helical" evidence="11">
    <location>
        <begin position="660"/>
        <end position="679"/>
    </location>
</feature>
<dbReference type="RefSeq" id="XP_037146870.1">
    <property type="nucleotide sequence ID" value="XM_037297801.1"/>
</dbReference>
<dbReference type="GO" id="GO:0016491">
    <property type="term" value="F:oxidoreductase activity"/>
    <property type="evidence" value="ECO:0007669"/>
    <property type="project" value="UniProtKB-KW"/>
</dbReference>
<name>A0A8H6C530_9LECA</name>
<comment type="caution">
    <text evidence="16">The sequence shown here is derived from an EMBL/GenBank/DDBJ whole genome shotgun (WGS) entry which is preliminary data.</text>
</comment>
<reference evidence="16 17" key="1">
    <citation type="journal article" date="2020" name="Genomics">
        <title>Complete, high-quality genomes from long-read metagenomic sequencing of two wolf lichen thalli reveals enigmatic genome architecture.</title>
        <authorList>
            <person name="McKenzie S.K."/>
            <person name="Walston R.F."/>
            <person name="Allen J.L."/>
        </authorList>
    </citation>
    <scope>NUCLEOTIDE SEQUENCE [LARGE SCALE GENOMIC DNA]</scope>
    <source>
        <strain evidence="16">WasteWater1</strain>
    </source>
</reference>
<dbReference type="InterPro" id="IPR011707">
    <property type="entry name" value="Cu-oxidase-like_N"/>
</dbReference>
<dbReference type="GO" id="GO:0008506">
    <property type="term" value="F:sucrose:proton symporter activity"/>
    <property type="evidence" value="ECO:0007669"/>
    <property type="project" value="TreeGrafter"/>
</dbReference>
<dbReference type="Gene3D" id="2.60.40.420">
    <property type="entry name" value="Cupredoxins - blue copper proteins"/>
    <property type="match status" value="3"/>
</dbReference>
<keyword evidence="5" id="KW-0479">Metal-binding</keyword>
<feature type="domain" description="Plastocyanin-like" evidence="15">
    <location>
        <begin position="106"/>
        <end position="223"/>
    </location>
</feature>
<feature type="transmembrane region" description="Helical" evidence="11">
    <location>
        <begin position="960"/>
        <end position="981"/>
    </location>
</feature>
<keyword evidence="12" id="KW-0732">Signal</keyword>
<dbReference type="Pfam" id="PF07731">
    <property type="entry name" value="Cu-oxidase_2"/>
    <property type="match status" value="1"/>
</dbReference>
<feature type="domain" description="Plastocyanin-like" evidence="14">
    <location>
        <begin position="468"/>
        <end position="560"/>
    </location>
</feature>
<keyword evidence="3" id="KW-0813">Transport</keyword>
<dbReference type="SUPFAM" id="SSF49503">
    <property type="entry name" value="Cupredoxins"/>
    <property type="match status" value="3"/>
</dbReference>
<dbReference type="InterPro" id="IPR008972">
    <property type="entry name" value="Cupredoxin"/>
</dbReference>
<feature type="signal peptide" evidence="12">
    <location>
        <begin position="1"/>
        <end position="16"/>
    </location>
</feature>
<evidence type="ECO:0000313" key="16">
    <source>
        <dbReference type="EMBL" id="KAF6217435.1"/>
    </source>
</evidence>
<feature type="transmembrane region" description="Helical" evidence="11">
    <location>
        <begin position="628"/>
        <end position="648"/>
    </location>
</feature>
<evidence type="ECO:0000259" key="14">
    <source>
        <dbReference type="Pfam" id="PF07731"/>
    </source>
</evidence>
<dbReference type="CDD" id="cd13880">
    <property type="entry name" value="CuRO_2_MaLCC_like"/>
    <property type="match status" value="1"/>
</dbReference>
<dbReference type="Pfam" id="PF07732">
    <property type="entry name" value="Cu-oxidase_3"/>
    <property type="match status" value="1"/>
</dbReference>
<evidence type="ECO:0000313" key="17">
    <source>
        <dbReference type="Proteomes" id="UP000593566"/>
    </source>
</evidence>
<dbReference type="EMBL" id="JACCJB010000028">
    <property type="protein sequence ID" value="KAF6217435.1"/>
    <property type="molecule type" value="Genomic_DNA"/>
</dbReference>
<dbReference type="Gene3D" id="1.20.1250.20">
    <property type="entry name" value="MFS general substrate transporter like domains"/>
    <property type="match status" value="1"/>
</dbReference>
<feature type="transmembrane region" description="Helical" evidence="11">
    <location>
        <begin position="691"/>
        <end position="712"/>
    </location>
</feature>
<keyword evidence="9 11" id="KW-0472">Membrane</keyword>
<evidence type="ECO:0000256" key="5">
    <source>
        <dbReference type="ARBA" id="ARBA00022723"/>
    </source>
</evidence>
<comment type="similarity">
    <text evidence="2">Belongs to the multicopper oxidase family.</text>
</comment>
<dbReference type="GeneID" id="59335305"/>
<feature type="transmembrane region" description="Helical" evidence="11">
    <location>
        <begin position="933"/>
        <end position="954"/>
    </location>
</feature>
<dbReference type="InterPro" id="IPR036259">
    <property type="entry name" value="MFS_trans_sf"/>
</dbReference>
<dbReference type="Pfam" id="PF13347">
    <property type="entry name" value="MFS_2"/>
    <property type="match status" value="1"/>
</dbReference>
<evidence type="ECO:0000259" key="13">
    <source>
        <dbReference type="Pfam" id="PF00394"/>
    </source>
</evidence>
<evidence type="ECO:0000256" key="1">
    <source>
        <dbReference type="ARBA" id="ARBA00004141"/>
    </source>
</evidence>
<dbReference type="GO" id="GO:0005507">
    <property type="term" value="F:copper ion binding"/>
    <property type="evidence" value="ECO:0007669"/>
    <property type="project" value="InterPro"/>
</dbReference>
<dbReference type="PANTHER" id="PTHR19432">
    <property type="entry name" value="SUGAR TRANSPORTER"/>
    <property type="match status" value="1"/>
</dbReference>
<evidence type="ECO:0000256" key="12">
    <source>
        <dbReference type="SAM" id="SignalP"/>
    </source>
</evidence>
<feature type="chain" id="PRO_5034078152" evidence="12">
    <location>
        <begin position="17"/>
        <end position="1136"/>
    </location>
</feature>
<keyword evidence="17" id="KW-1185">Reference proteome</keyword>
<keyword evidence="7" id="KW-0560">Oxidoreductase</keyword>
<evidence type="ECO:0000256" key="9">
    <source>
        <dbReference type="ARBA" id="ARBA00023136"/>
    </source>
</evidence>
<dbReference type="AlphaFoldDB" id="A0A8H6C530"/>
<dbReference type="InterPro" id="IPR001117">
    <property type="entry name" value="Cu-oxidase_2nd"/>
</dbReference>
<gene>
    <name evidence="16" type="ORF">HO133_006905</name>
</gene>
<feature type="transmembrane region" description="Helical" evidence="11">
    <location>
        <begin position="1056"/>
        <end position="1076"/>
    </location>
</feature>
<feature type="region of interest" description="Disordered" evidence="10">
    <location>
        <begin position="994"/>
        <end position="1039"/>
    </location>
</feature>
<dbReference type="Pfam" id="PF00394">
    <property type="entry name" value="Cu-oxidase"/>
    <property type="match status" value="1"/>
</dbReference>
<evidence type="ECO:0000256" key="7">
    <source>
        <dbReference type="ARBA" id="ARBA00023002"/>
    </source>
</evidence>
<sequence>MTVATVLLQATSLLSSLSQLRTNGKYLCLPFQVICVLLASRETLCLQSYPKGASNLGTFEAPKLPAFLENNPIINGFPWGAKGASTADPYTGAADTGVTRSYDFTIARGTVSPDGYQKNMLLINGQYPGPLIEANWGDTIQVTVNNAISGPAEGTAMHWHGLNQLNTEWADGVPGVSMCPVPPGGSFTHTFKATPYGSTFYHSHYSSQYADGLWGPIVIHGPKNYPYDIDLGPVTLNDYYHKGYFTVLEGVMGTDLSDESLVRPASDNNLINGKMDFACGNSTGNSTMGTCVNNAGLSKFSFTSGKKHRLRLINTGIAAIQKFSIDNHNMTVIANDFIPIVPYETTIVTLGVGQRTDIVVEATGDPTDVVWMRSHITSGACTEPANQPLALAVIYYEDANTKSAPGNASVAQTDTTPACLNDPLSYTEPMYPIAAAGTNTTVTLNVAVAVNSTGHIVWTINDSAFEADWNNPILLLAKSGNTSYPAVDADWNVYNMGTNKTVRFIVNNTSPTSHPWHLHGHEMQVLSVGLGAWGGAITNPSNPQRRDVQIVPANGYAQIEDPSLLLTTTMAPQASWGGHARIKGYTKLQRMAMLTFSLIGLQFTWAVEMTYFEPHLLRLGLAKSQTSLVWIAPPLSGLIVQPVIGVLSDASQSRWGRRRPFMLLFSLLVALFLVVLAWASEIVGVFTADEVMVKSATVALAVFCIYAVDFAINGVQATCRSLIVDTLPESQQQLGSAWAGRMLGLGQLLGYLVGTINLSKHIGTTLGATQFKQICVIAGATIISCVSVTCFCVEERVLLSKRTHRAKSGGLAMLSTILRTMLHLPSKIRAVCWITFWSWFGWSPFFVYGTTWVGETYYRQNADNAAELQTKNDMVGEIARKGSLALVLFSVISFISSIFLPFLVSLPSDGIAQHPVRNTPRPLKRTSSLFQRYHINITAAWGMSQLAFAASMILTPFSTSFQFATTLIALCGASWAMYGWAPLAIMGEEINKLSPSTSTPATHSRSTEDSAVEMSLMSDDPLSTPEELPSPTVKSQQSDLGADDGMAGIYLGIHNIFATIPQFLATFISMFVFSVLEPGQSPELAAGEASSPATHDLALPPGGLARSGLSGTAVCLAIGAVFQLVAAAQSLRMRKF</sequence>
<evidence type="ECO:0000256" key="3">
    <source>
        <dbReference type="ARBA" id="ARBA00022448"/>
    </source>
</evidence>
<dbReference type="FunFam" id="2.60.40.420:FF:000021">
    <property type="entry name" value="Extracellular dihydrogeodin oxidase/laccase"/>
    <property type="match status" value="1"/>
</dbReference>
<comment type="subcellular location">
    <subcellularLocation>
        <location evidence="1">Membrane</location>
        <topology evidence="1">Multi-pass membrane protein</topology>
    </subcellularLocation>
</comment>
<evidence type="ECO:0000259" key="15">
    <source>
        <dbReference type="Pfam" id="PF07732"/>
    </source>
</evidence>
<dbReference type="GO" id="GO:0005886">
    <property type="term" value="C:plasma membrane"/>
    <property type="evidence" value="ECO:0007669"/>
    <property type="project" value="TreeGrafter"/>
</dbReference>
<evidence type="ECO:0000256" key="11">
    <source>
        <dbReference type="SAM" id="Phobius"/>
    </source>
</evidence>
<evidence type="ECO:0000256" key="2">
    <source>
        <dbReference type="ARBA" id="ARBA00010609"/>
    </source>
</evidence>